<evidence type="ECO:0000313" key="2">
    <source>
        <dbReference type="EMBL" id="AVP99226.1"/>
    </source>
</evidence>
<dbReference type="AlphaFoldDB" id="A0A2P1PWL9"/>
<dbReference type="EMBL" id="CP027860">
    <property type="protein sequence ID" value="AVP99226.1"/>
    <property type="molecule type" value="Genomic_DNA"/>
</dbReference>
<gene>
    <name evidence="2" type="ORF">C7S18_19575</name>
</gene>
<protein>
    <submittedName>
        <fullName evidence="2">Uncharacterized protein</fullName>
    </submittedName>
</protein>
<feature type="transmembrane region" description="Helical" evidence="1">
    <location>
        <begin position="64"/>
        <end position="82"/>
    </location>
</feature>
<dbReference type="RefSeq" id="WP_106893146.1">
    <property type="nucleotide sequence ID" value="NZ_CP027860.1"/>
</dbReference>
<name>A0A2P1PWL9_9GAMM</name>
<sequence>MARQFATLGEPPRPHEWFYGEVSDTAFTMTRAYRYRADSLPIIRGVVSATESGSEARVTITPDLLTAVFWVAFLTCTTIVALSQRDVATTDHWYQPHAVLLMPLVVLIVMSLKFCMEVATAKRMLREALASTPSERD</sequence>
<reference evidence="2 3" key="1">
    <citation type="submission" date="2018-03" db="EMBL/GenBank/DDBJ databases">
        <title>Ahniella affigens gen. nov., sp. nov., a gammaproteobacterium isolated from sandy soil near a stream.</title>
        <authorList>
            <person name="Ko Y."/>
            <person name="Kim J.-H."/>
        </authorList>
    </citation>
    <scope>NUCLEOTIDE SEQUENCE [LARGE SCALE GENOMIC DNA]</scope>
    <source>
        <strain evidence="2 3">D13</strain>
    </source>
</reference>
<dbReference type="KEGG" id="xba:C7S18_19575"/>
<evidence type="ECO:0000256" key="1">
    <source>
        <dbReference type="SAM" id="Phobius"/>
    </source>
</evidence>
<accession>A0A2P1PWL9</accession>
<organism evidence="2 3">
    <name type="scientific">Ahniella affigens</name>
    <dbReference type="NCBI Taxonomy" id="2021234"/>
    <lineage>
        <taxon>Bacteria</taxon>
        <taxon>Pseudomonadati</taxon>
        <taxon>Pseudomonadota</taxon>
        <taxon>Gammaproteobacteria</taxon>
        <taxon>Lysobacterales</taxon>
        <taxon>Rhodanobacteraceae</taxon>
        <taxon>Ahniella</taxon>
    </lineage>
</organism>
<dbReference type="OrthoDB" id="6400838at2"/>
<keyword evidence="1" id="KW-1133">Transmembrane helix</keyword>
<keyword evidence="3" id="KW-1185">Reference proteome</keyword>
<proteinExistence type="predicted"/>
<reference evidence="2 3" key="2">
    <citation type="submission" date="2018-03" db="EMBL/GenBank/DDBJ databases">
        <authorList>
            <person name="Keele B.F."/>
        </authorList>
    </citation>
    <scope>NUCLEOTIDE SEQUENCE [LARGE SCALE GENOMIC DNA]</scope>
    <source>
        <strain evidence="2 3">D13</strain>
    </source>
</reference>
<feature type="transmembrane region" description="Helical" evidence="1">
    <location>
        <begin position="94"/>
        <end position="116"/>
    </location>
</feature>
<dbReference type="Proteomes" id="UP000241074">
    <property type="component" value="Chromosome"/>
</dbReference>
<keyword evidence="1" id="KW-0472">Membrane</keyword>
<evidence type="ECO:0000313" key="3">
    <source>
        <dbReference type="Proteomes" id="UP000241074"/>
    </source>
</evidence>
<keyword evidence="1" id="KW-0812">Transmembrane</keyword>